<evidence type="ECO:0000313" key="3">
    <source>
        <dbReference type="Proteomes" id="UP001465976"/>
    </source>
</evidence>
<proteinExistence type="predicted"/>
<comment type="caution">
    <text evidence="2">The sequence shown here is derived from an EMBL/GenBank/DDBJ whole genome shotgun (WGS) entry which is preliminary data.</text>
</comment>
<organism evidence="2 3">
    <name type="scientific">Marasmius crinis-equi</name>
    <dbReference type="NCBI Taxonomy" id="585013"/>
    <lineage>
        <taxon>Eukaryota</taxon>
        <taxon>Fungi</taxon>
        <taxon>Dikarya</taxon>
        <taxon>Basidiomycota</taxon>
        <taxon>Agaricomycotina</taxon>
        <taxon>Agaricomycetes</taxon>
        <taxon>Agaricomycetidae</taxon>
        <taxon>Agaricales</taxon>
        <taxon>Marasmiineae</taxon>
        <taxon>Marasmiaceae</taxon>
        <taxon>Marasmius</taxon>
    </lineage>
</organism>
<protein>
    <recommendedName>
        <fullName evidence="1">Fungal-type protein kinase domain-containing protein</fullName>
    </recommendedName>
</protein>
<sequence length="386" mass="44335">MDEDPCPRLGIDECSCFKAHGIPNFSQSSMSTRMQSRLHQRFLCLDEGESLERCQDPWELCQAYAHALTGWLNLYQTGHLHGDVSIRNILYSRRPIPCEPFFVSEAMLRFIADSDDSEAASGNRAMSSASSSSNSPLSIEALRASLEGDEDSLRAKTLNQIERVVRLTEQFTSEGECRAVIVEADGSGSSAFWPLKNYFNKSSPCRWLSGTPEFMSEEMRDAIKHGKEYLQSPVDDIESFVWCFLWTILFNDALKGPMSTAFYEDRRDEIKARNGSARGAAVRRIEQIVKTEYDAQRQSFLDEDELASHFRALAPVFVGLQERLLRLKFEWRRVRKRKECALKRVEEEGGSDAEYWLPRFHLFAFRGVADFLEVIWEHREYLRGFA</sequence>
<evidence type="ECO:0000313" key="2">
    <source>
        <dbReference type="EMBL" id="KAL0572241.1"/>
    </source>
</evidence>
<dbReference type="Proteomes" id="UP001465976">
    <property type="component" value="Unassembled WGS sequence"/>
</dbReference>
<name>A0ABR3FAF7_9AGAR</name>
<reference evidence="2 3" key="1">
    <citation type="submission" date="2024-02" db="EMBL/GenBank/DDBJ databases">
        <title>A draft genome for the cacao thread blight pathogen Marasmius crinis-equi.</title>
        <authorList>
            <person name="Cohen S.P."/>
            <person name="Baruah I.K."/>
            <person name="Amoako-Attah I."/>
            <person name="Bukari Y."/>
            <person name="Meinhardt L.W."/>
            <person name="Bailey B.A."/>
        </authorList>
    </citation>
    <scope>NUCLEOTIDE SEQUENCE [LARGE SCALE GENOMIC DNA]</scope>
    <source>
        <strain evidence="2 3">GH-76</strain>
    </source>
</reference>
<keyword evidence="3" id="KW-1185">Reference proteome</keyword>
<accession>A0ABR3FAF7</accession>
<evidence type="ECO:0000259" key="1">
    <source>
        <dbReference type="Pfam" id="PF17667"/>
    </source>
</evidence>
<dbReference type="EMBL" id="JBAHYK010000652">
    <property type="protein sequence ID" value="KAL0572241.1"/>
    <property type="molecule type" value="Genomic_DNA"/>
</dbReference>
<gene>
    <name evidence="2" type="ORF">V5O48_009723</name>
</gene>
<dbReference type="Pfam" id="PF17667">
    <property type="entry name" value="Pkinase_fungal"/>
    <property type="match status" value="1"/>
</dbReference>
<dbReference type="InterPro" id="IPR040976">
    <property type="entry name" value="Pkinase_fungal"/>
</dbReference>
<feature type="domain" description="Fungal-type protein kinase" evidence="1">
    <location>
        <begin position="27"/>
        <end position="91"/>
    </location>
</feature>